<evidence type="ECO:0000313" key="1">
    <source>
        <dbReference type="EMBL" id="MDH5822486.1"/>
    </source>
</evidence>
<name>A0ABT6J6Q3_9GAMM</name>
<dbReference type="Proteomes" id="UP001156940">
    <property type="component" value="Unassembled WGS sequence"/>
</dbReference>
<dbReference type="RefSeq" id="WP_280573408.1">
    <property type="nucleotide sequence ID" value="NZ_JARXRM010000024.1"/>
</dbReference>
<reference evidence="1 2" key="1">
    <citation type="submission" date="2023-04" db="EMBL/GenBank/DDBJ databases">
        <title>Luteimonas endophyticus RD2P54.</title>
        <authorList>
            <person name="Sun J.-Q."/>
        </authorList>
    </citation>
    <scope>NUCLEOTIDE SEQUENCE [LARGE SCALE GENOMIC DNA]</scope>
    <source>
        <strain evidence="1 2">RD2P54</strain>
    </source>
</reference>
<accession>A0ABT6J6Q3</accession>
<protein>
    <recommendedName>
        <fullName evidence="3">LuxR family transcriptional regulator</fullName>
    </recommendedName>
</protein>
<evidence type="ECO:0000313" key="2">
    <source>
        <dbReference type="Proteomes" id="UP001156940"/>
    </source>
</evidence>
<organism evidence="1 2">
    <name type="scientific">Luteimonas endophytica</name>
    <dbReference type="NCBI Taxonomy" id="3042023"/>
    <lineage>
        <taxon>Bacteria</taxon>
        <taxon>Pseudomonadati</taxon>
        <taxon>Pseudomonadota</taxon>
        <taxon>Gammaproteobacteria</taxon>
        <taxon>Lysobacterales</taxon>
        <taxon>Lysobacteraceae</taxon>
        <taxon>Luteimonas</taxon>
    </lineage>
</organism>
<gene>
    <name evidence="1" type="ORF">QFW77_05710</name>
</gene>
<dbReference type="EMBL" id="JARXRM010000024">
    <property type="protein sequence ID" value="MDH5822486.1"/>
    <property type="molecule type" value="Genomic_DNA"/>
</dbReference>
<sequence length="157" mass="16565">MVALMIAVSPELARAAEPPALLGTWSADVSQLPMPPEARPKRVLISFDEAAGGARKIRVEIVQADGQERISEAIVPLDGSTAAIEGDRLEADAIAVKQAVADVLVMALAKGGVPASTRVYAVTADGERMVETAVHFDADGKAVMRTFLFRRVAARSD</sequence>
<comment type="caution">
    <text evidence="1">The sequence shown here is derived from an EMBL/GenBank/DDBJ whole genome shotgun (WGS) entry which is preliminary data.</text>
</comment>
<evidence type="ECO:0008006" key="3">
    <source>
        <dbReference type="Google" id="ProtNLM"/>
    </source>
</evidence>
<proteinExistence type="predicted"/>
<keyword evidence="2" id="KW-1185">Reference proteome</keyword>